<organism evidence="1">
    <name type="scientific">Picea sitchensis</name>
    <name type="common">Sitka spruce</name>
    <name type="synonym">Pinus sitchensis</name>
    <dbReference type="NCBI Taxonomy" id="3332"/>
    <lineage>
        <taxon>Eukaryota</taxon>
        <taxon>Viridiplantae</taxon>
        <taxon>Streptophyta</taxon>
        <taxon>Embryophyta</taxon>
        <taxon>Tracheophyta</taxon>
        <taxon>Spermatophyta</taxon>
        <taxon>Pinopsida</taxon>
        <taxon>Pinidae</taxon>
        <taxon>Conifers I</taxon>
        <taxon>Pinales</taxon>
        <taxon>Pinaceae</taxon>
        <taxon>Picea</taxon>
    </lineage>
</organism>
<dbReference type="AlphaFoldDB" id="A9P1P5"/>
<protein>
    <submittedName>
        <fullName evidence="1">Uncharacterized protein</fullName>
    </submittedName>
</protein>
<dbReference type="EMBL" id="EF087568">
    <property type="protein sequence ID" value="ABK26806.1"/>
    <property type="molecule type" value="mRNA"/>
</dbReference>
<accession>A9P1P5</accession>
<sequence length="96" mass="11351">MNGYLCVGWYHKEEVWKYPWVLRREILGDVEIANVRLHRGIAGVERGERVCEGIPESLHSRHRLRQRPPSPVHLLHRPQARIQLNLVLHSFQFLVT</sequence>
<reference evidence="1" key="1">
    <citation type="journal article" date="2008" name="BMC Genomics">
        <title>A conifer genomics resource of 200,000 spruce (Picea spp.) ESTs and 6,464 high-quality, sequence-finished full-length cDNAs for Sitka spruce (Picea sitchensis).</title>
        <authorList>
            <person name="Ralph S.G."/>
            <person name="Chun H.J."/>
            <person name="Kolosova N."/>
            <person name="Cooper D."/>
            <person name="Oddy C."/>
            <person name="Ritland C.E."/>
            <person name="Kirkpatrick R."/>
            <person name="Moore R."/>
            <person name="Barber S."/>
            <person name="Holt R.A."/>
            <person name="Jones S.J."/>
            <person name="Marra M.A."/>
            <person name="Douglas C.J."/>
            <person name="Ritland K."/>
            <person name="Bohlmann J."/>
        </authorList>
    </citation>
    <scope>NUCLEOTIDE SEQUENCE</scope>
    <source>
        <tissue evidence="1">Green portion of the leader tissue</tissue>
    </source>
</reference>
<evidence type="ECO:0000313" key="1">
    <source>
        <dbReference type="EMBL" id="ABK26806.1"/>
    </source>
</evidence>
<proteinExistence type="evidence at transcript level"/>
<name>A9P1P5_PICSI</name>